<comment type="caution">
    <text evidence="2">The sequence shown here is derived from an EMBL/GenBank/DDBJ whole genome shotgun (WGS) entry which is preliminary data.</text>
</comment>
<reference evidence="2" key="1">
    <citation type="journal article" date="2014" name="Int. J. Syst. Evol. Microbiol.">
        <title>Complete genome sequence of Corynebacterium casei LMG S-19264T (=DSM 44701T), isolated from a smear-ripened cheese.</title>
        <authorList>
            <consortium name="US DOE Joint Genome Institute (JGI-PGF)"/>
            <person name="Walter F."/>
            <person name="Albersmeier A."/>
            <person name="Kalinowski J."/>
            <person name="Ruckert C."/>
        </authorList>
    </citation>
    <scope>NUCLEOTIDE SEQUENCE</scope>
    <source>
        <strain evidence="2">JCM 4234</strain>
    </source>
</reference>
<evidence type="ECO:0000313" key="3">
    <source>
        <dbReference type="Proteomes" id="UP000653493"/>
    </source>
</evidence>
<evidence type="ECO:0008006" key="4">
    <source>
        <dbReference type="Google" id="ProtNLM"/>
    </source>
</evidence>
<dbReference type="Proteomes" id="UP000653493">
    <property type="component" value="Unassembled WGS sequence"/>
</dbReference>
<dbReference type="SUPFAM" id="SSF52540">
    <property type="entry name" value="P-loop containing nucleoside triphosphate hydrolases"/>
    <property type="match status" value="1"/>
</dbReference>
<feature type="region of interest" description="Disordered" evidence="1">
    <location>
        <begin position="1"/>
        <end position="20"/>
    </location>
</feature>
<dbReference type="EMBL" id="BMSL01000017">
    <property type="protein sequence ID" value="GGS53364.1"/>
    <property type="molecule type" value="Genomic_DNA"/>
</dbReference>
<sequence length="316" mass="33300">MCPPGGTAVDGGAPEAPESPFVGRATERAVFHSALSGDREAPAVQYLHAMTGAGKSALLRQFALDAARAGRTVREADGSRFAAPRALSAALGDIEDLTGPVLLVDQVDRCEGLEPWLRECLLPSLSEDAVVVLAGRRRPDPAWTADPGWARHARTHRLARLADGEADRLLDGLGLPRPLRVPVKAFAAGHPLALRVAAADALARPVPSADATGTWTPAPSTTSFLFGRLVGPAPTALRRRTLAVAAAAGVVTEGCLRTAVGSQATSAFQWLRTRPYMTPVAGGLRMCEVLIHVVLAERAREGEARATRGGQNLPYW</sequence>
<reference evidence="2" key="2">
    <citation type="submission" date="2020-09" db="EMBL/GenBank/DDBJ databases">
        <authorList>
            <person name="Sun Q."/>
            <person name="Ohkuma M."/>
        </authorList>
    </citation>
    <scope>NUCLEOTIDE SEQUENCE</scope>
    <source>
        <strain evidence="2">JCM 4234</strain>
    </source>
</reference>
<evidence type="ECO:0000313" key="2">
    <source>
        <dbReference type="EMBL" id="GGS53364.1"/>
    </source>
</evidence>
<protein>
    <recommendedName>
        <fullName evidence="4">Orc1-like AAA ATPase domain-containing protein</fullName>
    </recommendedName>
</protein>
<organism evidence="2 3">
    <name type="scientific">Streptomyces griseoviridis</name>
    <dbReference type="NCBI Taxonomy" id="45398"/>
    <lineage>
        <taxon>Bacteria</taxon>
        <taxon>Bacillati</taxon>
        <taxon>Actinomycetota</taxon>
        <taxon>Actinomycetes</taxon>
        <taxon>Kitasatosporales</taxon>
        <taxon>Streptomycetaceae</taxon>
        <taxon>Streptomyces</taxon>
    </lineage>
</organism>
<dbReference type="InterPro" id="IPR027417">
    <property type="entry name" value="P-loop_NTPase"/>
</dbReference>
<evidence type="ECO:0000256" key="1">
    <source>
        <dbReference type="SAM" id="MobiDB-lite"/>
    </source>
</evidence>
<dbReference type="AlphaFoldDB" id="A0A918LIS0"/>
<proteinExistence type="predicted"/>
<accession>A0A918LIS0</accession>
<name>A0A918LIS0_STRGD</name>
<gene>
    <name evidence="2" type="ORF">GCM10010238_48490</name>
</gene>
<keyword evidence="3" id="KW-1185">Reference proteome</keyword>